<organism evidence="1 2">
    <name type="scientific">Dreissena polymorpha</name>
    <name type="common">Zebra mussel</name>
    <name type="synonym">Mytilus polymorpha</name>
    <dbReference type="NCBI Taxonomy" id="45954"/>
    <lineage>
        <taxon>Eukaryota</taxon>
        <taxon>Metazoa</taxon>
        <taxon>Spiralia</taxon>
        <taxon>Lophotrochozoa</taxon>
        <taxon>Mollusca</taxon>
        <taxon>Bivalvia</taxon>
        <taxon>Autobranchia</taxon>
        <taxon>Heteroconchia</taxon>
        <taxon>Euheterodonta</taxon>
        <taxon>Imparidentia</taxon>
        <taxon>Neoheterodontei</taxon>
        <taxon>Myida</taxon>
        <taxon>Dreissenoidea</taxon>
        <taxon>Dreissenidae</taxon>
        <taxon>Dreissena</taxon>
    </lineage>
</organism>
<evidence type="ECO:0000313" key="1">
    <source>
        <dbReference type="EMBL" id="KAH3736190.1"/>
    </source>
</evidence>
<evidence type="ECO:0000313" key="2">
    <source>
        <dbReference type="Proteomes" id="UP000828390"/>
    </source>
</evidence>
<dbReference type="AlphaFoldDB" id="A0A9D4D1D2"/>
<reference evidence="1" key="2">
    <citation type="submission" date="2020-11" db="EMBL/GenBank/DDBJ databases">
        <authorList>
            <person name="McCartney M.A."/>
            <person name="Auch B."/>
            <person name="Kono T."/>
            <person name="Mallez S."/>
            <person name="Becker A."/>
            <person name="Gohl D.M."/>
            <person name="Silverstein K.A.T."/>
            <person name="Koren S."/>
            <person name="Bechman K.B."/>
            <person name="Herman A."/>
            <person name="Abrahante J.E."/>
            <person name="Garbe J."/>
        </authorList>
    </citation>
    <scope>NUCLEOTIDE SEQUENCE</scope>
    <source>
        <strain evidence="1">Duluth1</strain>
        <tissue evidence="1">Whole animal</tissue>
    </source>
</reference>
<gene>
    <name evidence="1" type="ORF">DPMN_042753</name>
</gene>
<comment type="caution">
    <text evidence="1">The sequence shown here is derived from an EMBL/GenBank/DDBJ whole genome shotgun (WGS) entry which is preliminary data.</text>
</comment>
<accession>A0A9D4D1D2</accession>
<name>A0A9D4D1D2_DREPO</name>
<sequence length="87" mass="10504">MHFMCTCQKCLYTSQRQRRHDSLICNCNFLFTCKANTAQLLFHFWEDAEVHRGQIRAVRRLTEALTPDYIYLKFRSLDQMRRCIIVV</sequence>
<reference evidence="1" key="1">
    <citation type="journal article" date="2019" name="bioRxiv">
        <title>The Genome of the Zebra Mussel, Dreissena polymorpha: A Resource for Invasive Species Research.</title>
        <authorList>
            <person name="McCartney M.A."/>
            <person name="Auch B."/>
            <person name="Kono T."/>
            <person name="Mallez S."/>
            <person name="Zhang Y."/>
            <person name="Obille A."/>
            <person name="Becker A."/>
            <person name="Abrahante J.E."/>
            <person name="Garbe J."/>
            <person name="Badalamenti J.P."/>
            <person name="Herman A."/>
            <person name="Mangelson H."/>
            <person name="Liachko I."/>
            <person name="Sullivan S."/>
            <person name="Sone E.D."/>
            <person name="Koren S."/>
            <person name="Silverstein K.A.T."/>
            <person name="Beckman K.B."/>
            <person name="Gohl D.M."/>
        </authorList>
    </citation>
    <scope>NUCLEOTIDE SEQUENCE</scope>
    <source>
        <strain evidence="1">Duluth1</strain>
        <tissue evidence="1">Whole animal</tissue>
    </source>
</reference>
<proteinExistence type="predicted"/>
<keyword evidence="2" id="KW-1185">Reference proteome</keyword>
<dbReference type="Proteomes" id="UP000828390">
    <property type="component" value="Unassembled WGS sequence"/>
</dbReference>
<dbReference type="EMBL" id="JAIWYP010000011">
    <property type="protein sequence ID" value="KAH3736190.1"/>
    <property type="molecule type" value="Genomic_DNA"/>
</dbReference>
<protein>
    <submittedName>
        <fullName evidence="1">Uncharacterized protein</fullName>
    </submittedName>
</protein>